<evidence type="ECO:0000259" key="17">
    <source>
        <dbReference type="PROSITE" id="PS51292"/>
    </source>
</evidence>
<keyword evidence="6" id="KW-0285">Flavoprotein</keyword>
<keyword evidence="16" id="KW-1133">Transmembrane helix</keyword>
<dbReference type="HAMAP" id="MF_00051">
    <property type="entry name" value="SHMT"/>
    <property type="match status" value="1"/>
</dbReference>
<keyword evidence="12 14" id="KW-0663">Pyridoxal phosphate</keyword>
<evidence type="ECO:0000256" key="15">
    <source>
        <dbReference type="SAM" id="Coils"/>
    </source>
</evidence>
<feature type="domain" description="RING-CH-type" evidence="17">
    <location>
        <begin position="1570"/>
        <end position="1629"/>
    </location>
</feature>
<dbReference type="GO" id="GO:0008270">
    <property type="term" value="F:zinc ion binding"/>
    <property type="evidence" value="ECO:0007669"/>
    <property type="project" value="UniProtKB-KW"/>
</dbReference>
<dbReference type="SUPFAM" id="SSF53633">
    <property type="entry name" value="Carbamate kinase-like"/>
    <property type="match status" value="1"/>
</dbReference>
<dbReference type="PANTHER" id="PTHR11680:SF35">
    <property type="entry name" value="SERINE HYDROXYMETHYLTRANSFERASE 1"/>
    <property type="match status" value="1"/>
</dbReference>
<evidence type="ECO:0000256" key="16">
    <source>
        <dbReference type="SAM" id="Phobius"/>
    </source>
</evidence>
<dbReference type="Pfam" id="PF00696">
    <property type="entry name" value="AA_kinase"/>
    <property type="match status" value="1"/>
</dbReference>
<dbReference type="CDD" id="cd00537">
    <property type="entry name" value="MTHFR"/>
    <property type="match status" value="1"/>
</dbReference>
<keyword evidence="15" id="KW-0175">Coiled coil</keyword>
<dbReference type="EC" id="2.1.2.1" evidence="14"/>
<dbReference type="GO" id="GO:0019264">
    <property type="term" value="P:glycine biosynthetic process from serine"/>
    <property type="evidence" value="ECO:0007669"/>
    <property type="project" value="InterPro"/>
</dbReference>
<feature type="transmembrane region" description="Helical" evidence="16">
    <location>
        <begin position="1828"/>
        <end position="1857"/>
    </location>
</feature>
<keyword evidence="16" id="KW-0472">Membrane</keyword>
<dbReference type="InterPro" id="IPR015421">
    <property type="entry name" value="PyrdxlP-dep_Trfase_major"/>
</dbReference>
<dbReference type="PANTHER" id="PTHR11680">
    <property type="entry name" value="SERINE HYDROXYMETHYLTRANSFERASE"/>
    <property type="match status" value="1"/>
</dbReference>
<name>A0A1Q9DKE8_SYMMI</name>
<feature type="coiled-coil region" evidence="15">
    <location>
        <begin position="58"/>
        <end position="92"/>
    </location>
</feature>
<dbReference type="Gene3D" id="3.90.1150.10">
    <property type="entry name" value="Aspartate Aminotransferase, domain 1"/>
    <property type="match status" value="1"/>
</dbReference>
<comment type="cofactor">
    <cofactor evidence="2">
        <name>FAD</name>
        <dbReference type="ChEBI" id="CHEBI:57692"/>
    </cofactor>
</comment>
<feature type="transmembrane region" description="Helical" evidence="16">
    <location>
        <begin position="1558"/>
        <end position="1575"/>
    </location>
</feature>
<evidence type="ECO:0000256" key="3">
    <source>
        <dbReference type="ARBA" id="ARBA00004777"/>
    </source>
</evidence>
<dbReference type="InterPro" id="IPR003171">
    <property type="entry name" value="Mehydrof_redctse-like"/>
</dbReference>
<evidence type="ECO:0000256" key="11">
    <source>
        <dbReference type="ARBA" id="ARBA00022833"/>
    </source>
</evidence>
<dbReference type="Gene3D" id="3.40.1160.10">
    <property type="entry name" value="Acetylglutamate kinase-like"/>
    <property type="match status" value="2"/>
</dbReference>
<dbReference type="Gene3D" id="3.40.640.10">
    <property type="entry name" value="Type I PLP-dependent aspartate aminotransferase-like (Major domain)"/>
    <property type="match status" value="1"/>
</dbReference>
<dbReference type="GO" id="GO:0005739">
    <property type="term" value="C:mitochondrion"/>
    <property type="evidence" value="ECO:0007669"/>
    <property type="project" value="TreeGrafter"/>
</dbReference>
<dbReference type="NCBIfam" id="NF000586">
    <property type="entry name" value="PRK00011.1"/>
    <property type="match status" value="1"/>
</dbReference>
<dbReference type="InterPro" id="IPR011016">
    <property type="entry name" value="Znf_RING-CH"/>
</dbReference>
<dbReference type="Gene3D" id="3.20.20.220">
    <property type="match status" value="1"/>
</dbReference>
<evidence type="ECO:0000256" key="7">
    <source>
        <dbReference type="ARBA" id="ARBA00022679"/>
    </source>
</evidence>
<evidence type="ECO:0000256" key="4">
    <source>
        <dbReference type="ARBA" id="ARBA00006376"/>
    </source>
</evidence>
<comment type="cofactor">
    <cofactor evidence="1 14">
        <name>pyridoxal 5'-phosphate</name>
        <dbReference type="ChEBI" id="CHEBI:597326"/>
    </cofactor>
</comment>
<dbReference type="GO" id="GO:0030170">
    <property type="term" value="F:pyridoxal phosphate binding"/>
    <property type="evidence" value="ECO:0007669"/>
    <property type="project" value="InterPro"/>
</dbReference>
<dbReference type="SUPFAM" id="SSF51730">
    <property type="entry name" value="FAD-linked oxidoreductase"/>
    <property type="match status" value="1"/>
</dbReference>
<keyword evidence="7 14" id="KW-0808">Transferase</keyword>
<feature type="transmembrane region" description="Helical" evidence="16">
    <location>
        <begin position="1640"/>
        <end position="1663"/>
    </location>
</feature>
<evidence type="ECO:0000256" key="10">
    <source>
        <dbReference type="ARBA" id="ARBA00022827"/>
    </source>
</evidence>
<dbReference type="Pfam" id="PF02219">
    <property type="entry name" value="MTHFR"/>
    <property type="match status" value="1"/>
</dbReference>
<dbReference type="InterPro" id="IPR039429">
    <property type="entry name" value="SHMT-like_dom"/>
</dbReference>
<dbReference type="SUPFAM" id="SSF53383">
    <property type="entry name" value="PLP-dependent transferases"/>
    <property type="match status" value="1"/>
</dbReference>
<evidence type="ECO:0000313" key="19">
    <source>
        <dbReference type="Proteomes" id="UP000186817"/>
    </source>
</evidence>
<evidence type="ECO:0000313" key="18">
    <source>
        <dbReference type="EMBL" id="OLP95633.1"/>
    </source>
</evidence>
<dbReference type="EMBL" id="LSRX01000496">
    <property type="protein sequence ID" value="OLP95633.1"/>
    <property type="molecule type" value="Genomic_DNA"/>
</dbReference>
<dbReference type="Pfam" id="PF00464">
    <property type="entry name" value="SHMT"/>
    <property type="match status" value="1"/>
</dbReference>
<keyword evidence="10" id="KW-0274">FAD</keyword>
<dbReference type="GO" id="GO:0006555">
    <property type="term" value="P:methionine metabolic process"/>
    <property type="evidence" value="ECO:0007669"/>
    <property type="project" value="InterPro"/>
</dbReference>
<dbReference type="UniPathway" id="UPA00193"/>
<dbReference type="CDD" id="cd00378">
    <property type="entry name" value="SHMT"/>
    <property type="match status" value="1"/>
</dbReference>
<comment type="pathway">
    <text evidence="3 14">One-carbon metabolism; tetrahydrofolate interconversion.</text>
</comment>
<keyword evidence="16" id="KW-0812">Transmembrane</keyword>
<dbReference type="GO" id="GO:0004372">
    <property type="term" value="F:glycine hydroxymethyltransferase activity"/>
    <property type="evidence" value="ECO:0007669"/>
    <property type="project" value="UniProtKB-EC"/>
</dbReference>
<dbReference type="InterPro" id="IPR001085">
    <property type="entry name" value="Ser_HO-MeTrfase"/>
</dbReference>
<dbReference type="PROSITE" id="PS00096">
    <property type="entry name" value="SHMT"/>
    <property type="match status" value="1"/>
</dbReference>
<dbReference type="InterPro" id="IPR015424">
    <property type="entry name" value="PyrdxlP-dep_Trfase"/>
</dbReference>
<dbReference type="FunFam" id="3.40.640.10:FF:000097">
    <property type="entry name" value="Serine hydroxymethyltransferase"/>
    <property type="match status" value="1"/>
</dbReference>
<comment type="catalytic activity">
    <reaction evidence="14">
        <text>(6R)-5,10-methylene-5,6,7,8-tetrahydrofolate + glycine + H2O = (6S)-5,6,7,8-tetrahydrofolate + L-serine</text>
        <dbReference type="Rhea" id="RHEA:15481"/>
        <dbReference type="ChEBI" id="CHEBI:15377"/>
        <dbReference type="ChEBI" id="CHEBI:15636"/>
        <dbReference type="ChEBI" id="CHEBI:33384"/>
        <dbReference type="ChEBI" id="CHEBI:57305"/>
        <dbReference type="ChEBI" id="CHEBI:57453"/>
        <dbReference type="EC" id="2.1.2.1"/>
    </reaction>
</comment>
<dbReference type="PROSITE" id="PS51292">
    <property type="entry name" value="ZF_RING_CH"/>
    <property type="match status" value="1"/>
</dbReference>
<dbReference type="InterPro" id="IPR019798">
    <property type="entry name" value="Ser_HO-MeTrfase_PLP_BS"/>
</dbReference>
<dbReference type="InterPro" id="IPR029041">
    <property type="entry name" value="FAD-linked_oxidoreductase-like"/>
</dbReference>
<dbReference type="InterPro" id="IPR036393">
    <property type="entry name" value="AceGlu_kinase-like_sf"/>
</dbReference>
<dbReference type="InterPro" id="IPR001048">
    <property type="entry name" value="Asp/Glu/Uridylate_kinase"/>
</dbReference>
<evidence type="ECO:0000256" key="5">
    <source>
        <dbReference type="ARBA" id="ARBA00022563"/>
    </source>
</evidence>
<sequence length="2188" mass="236712">MFCAPLTVAPTWLPSPAASSSRARPVGKPRAIPPRGALITVGVAVSARVLRRAADTDSASSRRLVENLQRQVARLEEANRQLQAEVLAAKAGLGLPTEDAEQARSSFDETGRFAFPKADLPFPLESLRLVPPERGLEYREEEGDWISLFRNAAPYIAAFRGGTVVVHLPSFMLEDDMQETFRGLMEDVAFCSLLGLQMVLVTSIECRLWQRLRPGEAFLARDGAGTKAPRRSVSWLLLAANLHLTAGRGITITPSSISAKKQTQITFTGAKNGDKVFFTKAECSAVTDDAAAVIKNGRAAITVAEEASGLKLCLKPAGGAIAEQAGVSLNVIKPTPPSAVESVSRSSITRGVTTSVTLKGAQANAKAVFVPVEKDCSDASPKAVLNVDGKGSFTIPTAGKTGEYKLCYQSPGGSDSVQQTAAKGVVKLQVQESATTSQDEITGISPSLITVNVPTVVSFTGAATGDKAVFVHSASSDCAAVTPEKDVGAGHAMFTITTAGEYTLCYRSAGAQDSVAQNGEGVKLQVKAPGVTKEMVGRWQSKEGQLDCTSLTYVPYCGVSQEEKCSRTYMVQSGIGYKCSWMAQTFADDHKIDELVEKVPAGWFSFEYFPPKTAEGVENLRKRIVKMKALGPLFTDFTWGAGGSTSELTLKLTSAAKNEFGTVANMHLTCTNQSSEMTENALKECKQLGVRNIVALRGDPPRGQEKWTATEGGFSSALDLVKFIRKHFGDYFSISVAGYPEGHPDNIETVEGGVAALTESEKRRARVVKDASGKETVTVCRDANFHKEMVYLDRPYLKEKVDAGAGFVITQMFLDAQVFLEFVKECRKYDIKVPIVPGIMCTCLRGLNGLGGLKRMTELCKTRVPEGLMERAEKANTSDEAFKEFGIQEGVAMCKALLEGGAPGLHFYTLNLEKVVVGILKGLGKISDAQAAAFQAVEADAKFMVSAQGITTGTKAGNRPALPGNRPLVEADPAMHELVQQEKARQMRCIELIASENFTSRAVMECLGSALTNKYSEGQPGNRYYGGNEVIDKVENLCKARALKAFSLDEKNWGVNVQPYSGSPANFAVYTALLPPHSRVMGLDLPSGGHLTHGYYTARKKISATSIYFESLPYRVHPETGLIDFDELRKTALVFRPAMILCGASAYPRIIDFGKFREIADEVGAILMADIAHISGLVATGEHPSPFEHCDVVTTTTHKSLRGPRAGMIFFKYTEKIPDIKERIDMAVFPALQGGPHNHQIGALAAQLLEVDTPMFKDYARAVKANAKTLAETLMGKGHKLASDGTDNHLLLWDLRPHGLTGSKVEKICEAASITLNRNAVHGDASALSPGGVRVGAPAMTTRGCTEQDFRKIGEFLDRCCQIALKIQAEKGKKLKDFEAAIPGNSEVGNRLSGVIMDEQAIRCAMQEAGFARVEVESAVTAGFEKRNLSHKGALGGQSASAGLFSVRGAVSVISSTNFFTASPMGVRDGVDYMYAGVIRSINKELLQRQLQDGAIVSMTSLGSSPGGEVFYVSSEELAAKVASRLQAIKLVYITRGQCLVDKRQSRIIAAARAARRPVPLVPGLPWLSAAFAFNRQIRSSLHELGEFIKPCRCKEPVHRKCLDTWRASGINPANITRCEVCQYHYRLGRDARPRHVHMFVYSIALVQILLFLALSVAAGFMIRATKFTDLINWGRLSFMVPDTDRGWIFLGCCFNFFCIGVFATAMLLYRLIQRRHRSPARQAALQASSRRSTWLDNALRTRNRRQDCCGDCCYTTDDSLCLWCYYCCSGPNWYCPLEGCCYNCDIGTARCFDACECCSKGSGGGGAGGCCDCCDCGGCGCDGDAGIFAVILGAIAAAVAVILLAIGMFVFFWVIFYNVFNGIFMNHSFLHSAAAERYHVLPYDVAYDTSIRKTATPESAWPTEPVTPPIQQGMHHVENARVVGKMEAPAAGMQAHDARQLLKHLECPAEGSYTDEEQQSDWFCDFVRSLRLLVSSVSPKGVRRGHLVAAFPGSLLQEFYTTDGSGTCVAQDVYQGLGCATRADTSSIAELLGADSEEPVELEAVEASCAAAEFFVWRRDEVVLGCGQLVAHSVQESGKVVAELRHLSCALGTFVANAPALFAYAERAAVLGGAPLMAVKRSQDPERNAWFASRGFKEPSESQSALLPQSLRGPGMFVKRLGETSEKEAEEAIAAYAEEQRMWGGMV</sequence>
<protein>
    <recommendedName>
        <fullName evidence="14">Serine hydroxymethyltransferase</fullName>
        <ecNumber evidence="14">2.1.2.1</ecNumber>
    </recommendedName>
</protein>
<keyword evidence="11" id="KW-0862">Zinc</keyword>
<evidence type="ECO:0000256" key="6">
    <source>
        <dbReference type="ARBA" id="ARBA00022630"/>
    </source>
</evidence>
<comment type="caution">
    <text evidence="18">The sequence shown here is derived from an EMBL/GenBank/DDBJ whole genome shotgun (WGS) entry which is preliminary data.</text>
</comment>
<dbReference type="GO" id="GO:0004489">
    <property type="term" value="F:methylenetetrahydrofolate reductase [NAD(P)H] activity"/>
    <property type="evidence" value="ECO:0007669"/>
    <property type="project" value="InterPro"/>
</dbReference>
<accession>A0A1Q9DKE8</accession>
<comment type="similarity">
    <text evidence="4 14">Belongs to the SHMT family.</text>
</comment>
<dbReference type="InterPro" id="IPR049943">
    <property type="entry name" value="Ser_HO-MeTrfase-like"/>
</dbReference>
<dbReference type="Proteomes" id="UP000186817">
    <property type="component" value="Unassembled WGS sequence"/>
</dbReference>
<evidence type="ECO:0000256" key="2">
    <source>
        <dbReference type="ARBA" id="ARBA00001974"/>
    </source>
</evidence>
<keyword evidence="9" id="KW-0863">Zinc-finger</keyword>
<evidence type="ECO:0000256" key="13">
    <source>
        <dbReference type="ARBA" id="ARBA00023002"/>
    </source>
</evidence>
<reference evidence="18 19" key="1">
    <citation type="submission" date="2016-02" db="EMBL/GenBank/DDBJ databases">
        <title>Genome analysis of coral dinoflagellate symbionts highlights evolutionary adaptations to a symbiotic lifestyle.</title>
        <authorList>
            <person name="Aranda M."/>
            <person name="Li Y."/>
            <person name="Liew Y.J."/>
            <person name="Baumgarten S."/>
            <person name="Simakov O."/>
            <person name="Wilson M."/>
            <person name="Piel J."/>
            <person name="Ashoor H."/>
            <person name="Bougouffa S."/>
            <person name="Bajic V.B."/>
            <person name="Ryu T."/>
            <person name="Ravasi T."/>
            <person name="Bayer T."/>
            <person name="Micklem G."/>
            <person name="Kim H."/>
            <person name="Bhak J."/>
            <person name="Lajeunesse T.C."/>
            <person name="Voolstra C.R."/>
        </authorList>
    </citation>
    <scope>NUCLEOTIDE SEQUENCE [LARGE SCALE GENOMIC DNA]</scope>
    <source>
        <strain evidence="18 19">CCMP2467</strain>
    </source>
</reference>
<dbReference type="SUPFAM" id="SSF57850">
    <property type="entry name" value="RING/U-box"/>
    <property type="match status" value="1"/>
</dbReference>
<evidence type="ECO:0000256" key="8">
    <source>
        <dbReference type="ARBA" id="ARBA00022723"/>
    </source>
</evidence>
<feature type="transmembrane region" description="Helical" evidence="16">
    <location>
        <begin position="1688"/>
        <end position="1713"/>
    </location>
</feature>
<evidence type="ECO:0000256" key="12">
    <source>
        <dbReference type="ARBA" id="ARBA00022898"/>
    </source>
</evidence>
<evidence type="ECO:0000256" key="14">
    <source>
        <dbReference type="RuleBase" id="RU000585"/>
    </source>
</evidence>
<dbReference type="GO" id="GO:0008168">
    <property type="term" value="F:methyltransferase activity"/>
    <property type="evidence" value="ECO:0007669"/>
    <property type="project" value="UniProtKB-KW"/>
</dbReference>
<keyword evidence="8" id="KW-0479">Metal-binding</keyword>
<keyword evidence="5 14" id="KW-0554">One-carbon metabolism</keyword>
<evidence type="ECO:0000256" key="1">
    <source>
        <dbReference type="ARBA" id="ARBA00001933"/>
    </source>
</evidence>
<keyword evidence="13" id="KW-0560">Oxidoreductase</keyword>
<dbReference type="GO" id="GO:0035999">
    <property type="term" value="P:tetrahydrofolate interconversion"/>
    <property type="evidence" value="ECO:0007669"/>
    <property type="project" value="UniProtKB-UniPathway"/>
</dbReference>
<dbReference type="InterPro" id="IPR004621">
    <property type="entry name" value="Fadh2_euk"/>
</dbReference>
<proteinExistence type="inferred from homology"/>
<dbReference type="InterPro" id="IPR015422">
    <property type="entry name" value="PyrdxlP-dep_Trfase_small"/>
</dbReference>
<gene>
    <name evidence="18" type="primary">SHM4</name>
    <name evidence="18" type="ORF">AK812_SmicGene22208</name>
</gene>
<keyword evidence="19" id="KW-1185">Reference proteome</keyword>
<dbReference type="NCBIfam" id="TIGR00677">
    <property type="entry name" value="fadh2_euk"/>
    <property type="match status" value="1"/>
</dbReference>
<evidence type="ECO:0000256" key="9">
    <source>
        <dbReference type="ARBA" id="ARBA00022771"/>
    </source>
</evidence>
<organism evidence="18 19">
    <name type="scientific">Symbiodinium microadriaticum</name>
    <name type="common">Dinoflagellate</name>
    <name type="synonym">Zooxanthella microadriatica</name>
    <dbReference type="NCBI Taxonomy" id="2951"/>
    <lineage>
        <taxon>Eukaryota</taxon>
        <taxon>Sar</taxon>
        <taxon>Alveolata</taxon>
        <taxon>Dinophyceae</taxon>
        <taxon>Suessiales</taxon>
        <taxon>Symbiodiniaceae</taxon>
        <taxon>Symbiodinium</taxon>
    </lineage>
</organism>
<keyword evidence="18" id="KW-0489">Methyltransferase</keyword>
<dbReference type="OrthoDB" id="417778at2759"/>
<comment type="function">
    <text evidence="14">Interconversion of serine and glycine.</text>
</comment>
<dbReference type="GO" id="GO:0032259">
    <property type="term" value="P:methylation"/>
    <property type="evidence" value="ECO:0007669"/>
    <property type="project" value="UniProtKB-KW"/>
</dbReference>